<accession>A0ABV9Q354</accession>
<feature type="transmembrane region" description="Helical" evidence="1">
    <location>
        <begin position="69"/>
        <end position="87"/>
    </location>
</feature>
<gene>
    <name evidence="2" type="ORF">ACFO8Q_16430</name>
</gene>
<keyword evidence="3" id="KW-1185">Reference proteome</keyword>
<name>A0ABV9Q354_9BACL</name>
<reference evidence="3" key="1">
    <citation type="journal article" date="2019" name="Int. J. Syst. Evol. Microbiol.">
        <title>The Global Catalogue of Microorganisms (GCM) 10K type strain sequencing project: providing services to taxonomists for standard genome sequencing and annotation.</title>
        <authorList>
            <consortium name="The Broad Institute Genomics Platform"/>
            <consortium name="The Broad Institute Genome Sequencing Center for Infectious Disease"/>
            <person name="Wu L."/>
            <person name="Ma J."/>
        </authorList>
    </citation>
    <scope>NUCLEOTIDE SEQUENCE [LARGE SCALE GENOMIC DNA]</scope>
    <source>
        <strain evidence="3">WYCCWR 12678</strain>
    </source>
</reference>
<dbReference type="Proteomes" id="UP001596002">
    <property type="component" value="Unassembled WGS sequence"/>
</dbReference>
<keyword evidence="1" id="KW-0812">Transmembrane</keyword>
<dbReference type="RefSeq" id="WP_380027042.1">
    <property type="nucleotide sequence ID" value="NZ_JBHSHC010000112.1"/>
</dbReference>
<proteinExistence type="predicted"/>
<keyword evidence="1" id="KW-0472">Membrane</keyword>
<comment type="caution">
    <text evidence="2">The sequence shown here is derived from an EMBL/GenBank/DDBJ whole genome shotgun (WGS) entry which is preliminary data.</text>
</comment>
<feature type="transmembrane region" description="Helical" evidence="1">
    <location>
        <begin position="38"/>
        <end position="57"/>
    </location>
</feature>
<evidence type="ECO:0000313" key="2">
    <source>
        <dbReference type="EMBL" id="MFC4768926.1"/>
    </source>
</evidence>
<protein>
    <submittedName>
        <fullName evidence="2">Uncharacterized protein</fullName>
    </submittedName>
</protein>
<keyword evidence="1" id="KW-1133">Transmembrane helix</keyword>
<dbReference type="EMBL" id="JBHSHC010000112">
    <property type="protein sequence ID" value="MFC4768926.1"/>
    <property type="molecule type" value="Genomic_DNA"/>
</dbReference>
<organism evidence="2 3">
    <name type="scientific">Effusibacillus consociatus</name>
    <dbReference type="NCBI Taxonomy" id="1117041"/>
    <lineage>
        <taxon>Bacteria</taxon>
        <taxon>Bacillati</taxon>
        <taxon>Bacillota</taxon>
        <taxon>Bacilli</taxon>
        <taxon>Bacillales</taxon>
        <taxon>Alicyclobacillaceae</taxon>
        <taxon>Effusibacillus</taxon>
    </lineage>
</organism>
<sequence length="119" mass="13543">MKLKPVSPQIESLWNQLANLSLHELYLLRAQYSCEQGMLGNIPLMASTVPLVFLIFGGHVSKYLPSHNFLWIVVMVLSVIVIVWALTYHFRLKGSTACCIYLVDLAIRQKERNQGRDSP</sequence>
<evidence type="ECO:0000313" key="3">
    <source>
        <dbReference type="Proteomes" id="UP001596002"/>
    </source>
</evidence>
<evidence type="ECO:0000256" key="1">
    <source>
        <dbReference type="SAM" id="Phobius"/>
    </source>
</evidence>